<dbReference type="KEGG" id="pgm:PGRAT_19485"/>
<dbReference type="Proteomes" id="UP000029500">
    <property type="component" value="Chromosome"/>
</dbReference>
<dbReference type="OrthoDB" id="9792518at2"/>
<dbReference type="NCBIfam" id="TIGR01549">
    <property type="entry name" value="HAD-SF-IA-v1"/>
    <property type="match status" value="1"/>
</dbReference>
<protein>
    <submittedName>
        <fullName evidence="1">HAD family hydrolase</fullName>
    </submittedName>
</protein>
<dbReference type="InterPro" id="IPR023214">
    <property type="entry name" value="HAD_sf"/>
</dbReference>
<dbReference type="SFLD" id="SFLDS00003">
    <property type="entry name" value="Haloacid_Dehalogenase"/>
    <property type="match status" value="1"/>
</dbReference>
<dbReference type="Pfam" id="PF13419">
    <property type="entry name" value="HAD_2"/>
    <property type="match status" value="1"/>
</dbReference>
<reference evidence="1 2" key="1">
    <citation type="submission" date="2014-08" db="EMBL/GenBank/DDBJ databases">
        <title>Comparative genomics of the Paenibacillus odorifer group.</title>
        <authorList>
            <person name="den Bakker H.C."/>
            <person name="Tsai Y.-C."/>
            <person name="Martin N."/>
            <person name="Korlach J."/>
            <person name="Wiedmann M."/>
        </authorList>
    </citation>
    <scope>NUCLEOTIDE SEQUENCE [LARGE SCALE GENOMIC DNA]</scope>
    <source>
        <strain evidence="1 2">DSM 15220</strain>
    </source>
</reference>
<keyword evidence="2" id="KW-1185">Reference proteome</keyword>
<proteinExistence type="predicted"/>
<dbReference type="STRING" id="189425.PGRAT_19485"/>
<dbReference type="PANTHER" id="PTHR43434:SF1">
    <property type="entry name" value="PHOSPHOGLYCOLATE PHOSPHATASE"/>
    <property type="match status" value="1"/>
</dbReference>
<keyword evidence="1" id="KW-0378">Hydrolase</keyword>
<dbReference type="SUPFAM" id="SSF56784">
    <property type="entry name" value="HAD-like"/>
    <property type="match status" value="1"/>
</dbReference>
<dbReference type="InterPro" id="IPR006439">
    <property type="entry name" value="HAD-SF_hydro_IA"/>
</dbReference>
<dbReference type="RefSeq" id="WP_025707850.1">
    <property type="nucleotide sequence ID" value="NZ_CP009287.1"/>
</dbReference>
<dbReference type="InterPro" id="IPR023198">
    <property type="entry name" value="PGP-like_dom2"/>
</dbReference>
<dbReference type="EMBL" id="CP009287">
    <property type="protein sequence ID" value="AIQ69566.1"/>
    <property type="molecule type" value="Genomic_DNA"/>
</dbReference>
<dbReference type="AlphaFoldDB" id="A0A089M6Y9"/>
<dbReference type="SFLD" id="SFLDG01129">
    <property type="entry name" value="C1.5:_HAD__Beta-PGM__Phosphata"/>
    <property type="match status" value="1"/>
</dbReference>
<organism evidence="1 2">
    <name type="scientific">Paenibacillus graminis</name>
    <dbReference type="NCBI Taxonomy" id="189425"/>
    <lineage>
        <taxon>Bacteria</taxon>
        <taxon>Bacillati</taxon>
        <taxon>Bacillota</taxon>
        <taxon>Bacilli</taxon>
        <taxon>Bacillales</taxon>
        <taxon>Paenibacillaceae</taxon>
        <taxon>Paenibacillus</taxon>
    </lineage>
</organism>
<dbReference type="GO" id="GO:0008967">
    <property type="term" value="F:phosphoglycolate phosphatase activity"/>
    <property type="evidence" value="ECO:0007669"/>
    <property type="project" value="TreeGrafter"/>
</dbReference>
<dbReference type="PANTHER" id="PTHR43434">
    <property type="entry name" value="PHOSPHOGLYCOLATE PHOSPHATASE"/>
    <property type="match status" value="1"/>
</dbReference>
<dbReference type="eggNOG" id="COG0546">
    <property type="taxonomic scope" value="Bacteria"/>
</dbReference>
<dbReference type="InterPro" id="IPR050155">
    <property type="entry name" value="HAD-like_hydrolase_sf"/>
</dbReference>
<dbReference type="InterPro" id="IPR036412">
    <property type="entry name" value="HAD-like_sf"/>
</dbReference>
<dbReference type="Gene3D" id="1.10.150.240">
    <property type="entry name" value="Putative phosphatase, domain 2"/>
    <property type="match status" value="1"/>
</dbReference>
<name>A0A089M6Y9_9BACL</name>
<sequence length="205" mass="23327">MDSMIFDLDGTLWDSLDVIVDVWNKVLSEYKGSIGEVTKEDLRGIMGLQADEAGRKMFPGLDEEAQQKFLGQCYEAECVSLVEQGGRLFEQLEEVLKVLSAKYKLFIVSNCQDGYIEAFYEYHQLQKYFVDFENPGRTGLSKGENIKLVMERNNLKNPVYVGDTEKDLKAARDAGIPFVFASYGFGEVSDYDYIIHSFEGLLELF</sequence>
<evidence type="ECO:0000313" key="1">
    <source>
        <dbReference type="EMBL" id="AIQ69566.1"/>
    </source>
</evidence>
<dbReference type="Gene3D" id="3.40.50.1000">
    <property type="entry name" value="HAD superfamily/HAD-like"/>
    <property type="match status" value="1"/>
</dbReference>
<gene>
    <name evidence="1" type="ORF">PGRAT_19485</name>
</gene>
<dbReference type="GO" id="GO:0006281">
    <property type="term" value="P:DNA repair"/>
    <property type="evidence" value="ECO:0007669"/>
    <property type="project" value="TreeGrafter"/>
</dbReference>
<dbReference type="InterPro" id="IPR041492">
    <property type="entry name" value="HAD_2"/>
</dbReference>
<accession>A0A089M6Y9</accession>
<dbReference type="HOGENOM" id="CLU_045011_19_4_9"/>
<evidence type="ECO:0000313" key="2">
    <source>
        <dbReference type="Proteomes" id="UP000029500"/>
    </source>
</evidence>